<evidence type="ECO:0000313" key="3">
    <source>
        <dbReference type="Proteomes" id="UP000002745"/>
    </source>
</evidence>
<evidence type="ECO:0000313" key="2">
    <source>
        <dbReference type="EMBL" id="ACT60399.1"/>
    </source>
</evidence>
<evidence type="ECO:0000256" key="1">
    <source>
        <dbReference type="SAM" id="SignalP"/>
    </source>
</evidence>
<proteinExistence type="predicted"/>
<dbReference type="KEGG" id="hba:Hbal_2726"/>
<organism evidence="2 3">
    <name type="scientific">Hirschia baltica (strain ATCC 49814 / DSM 5838 / IFAM 1418)</name>
    <dbReference type="NCBI Taxonomy" id="582402"/>
    <lineage>
        <taxon>Bacteria</taxon>
        <taxon>Pseudomonadati</taxon>
        <taxon>Pseudomonadota</taxon>
        <taxon>Alphaproteobacteria</taxon>
        <taxon>Hyphomonadales</taxon>
        <taxon>Hyphomonadaceae</taxon>
        <taxon>Hirschia</taxon>
    </lineage>
</organism>
<feature type="signal peptide" evidence="1">
    <location>
        <begin position="1"/>
        <end position="22"/>
    </location>
</feature>
<keyword evidence="3" id="KW-1185">Reference proteome</keyword>
<dbReference type="HOGENOM" id="CLU_1114626_0_0_5"/>
<name>C6XQA0_HIRBI</name>
<gene>
    <name evidence="2" type="ordered locus">Hbal_2726</name>
</gene>
<sequence>MKLSLFSLFPLMMAVVNGPVHAEAVKAQSCRMALSFSGKDIGEHHIVNFGVEPAMACEQAKASCEPALTTHSFIYGELTPSYNDRSITLGITLEILVENTGHIKGEDPALSGVFSMDTADIGIGLRDHKFIRSTLDNESDISIGFVKLDENDTLVSSSFTRPFKIERMALPTAVFSYSHLNKFEMEDETMMQHTIATSPPFRTFIRFENNAGKFTDFGPVDADIDALLSMHFDEHNVALERVLEGQCNL</sequence>
<reference evidence="3" key="1">
    <citation type="journal article" date="2011" name="J. Bacteriol.">
        <title>Genome sequences of eight morphologically diverse alphaproteobacteria.</title>
        <authorList>
            <consortium name="US DOE Joint Genome Institute"/>
            <person name="Brown P.J."/>
            <person name="Kysela D.T."/>
            <person name="Buechlein A."/>
            <person name="Hemmerich C."/>
            <person name="Brun Y.V."/>
        </authorList>
    </citation>
    <scope>NUCLEOTIDE SEQUENCE [LARGE SCALE GENOMIC DNA]</scope>
    <source>
        <strain evidence="3">ATCC 49814 / DSM 5838 / IFAM 1418</strain>
    </source>
</reference>
<dbReference type="Proteomes" id="UP000002745">
    <property type="component" value="Chromosome"/>
</dbReference>
<feature type="chain" id="PRO_5002974107" evidence="1">
    <location>
        <begin position="23"/>
        <end position="249"/>
    </location>
</feature>
<dbReference type="EMBL" id="CP001678">
    <property type="protein sequence ID" value="ACT60399.1"/>
    <property type="molecule type" value="Genomic_DNA"/>
</dbReference>
<dbReference type="AlphaFoldDB" id="C6XQA0"/>
<accession>C6XQA0</accession>
<dbReference type="RefSeq" id="WP_015828549.1">
    <property type="nucleotide sequence ID" value="NC_012982.1"/>
</dbReference>
<dbReference type="STRING" id="582402.Hbal_2726"/>
<keyword evidence="1" id="KW-0732">Signal</keyword>
<protein>
    <submittedName>
        <fullName evidence="2">Uncharacterized protein</fullName>
    </submittedName>
</protein>